<feature type="transmembrane region" description="Helical" evidence="2">
    <location>
        <begin position="109"/>
        <end position="128"/>
    </location>
</feature>
<keyword evidence="2" id="KW-1133">Transmembrane helix</keyword>
<dbReference type="Proteomes" id="UP000034207">
    <property type="component" value="Unassembled WGS sequence"/>
</dbReference>
<evidence type="ECO:0000313" key="4">
    <source>
        <dbReference type="Proteomes" id="UP000034207"/>
    </source>
</evidence>
<comment type="caution">
    <text evidence="3">The sequence shown here is derived from an EMBL/GenBank/DDBJ whole genome shotgun (WGS) entry which is preliminary data.</text>
</comment>
<keyword evidence="2" id="KW-0812">Transmembrane</keyword>
<keyword evidence="2" id="KW-0472">Membrane</keyword>
<dbReference type="STRING" id="1618345.UT18_C0001G0016"/>
<protein>
    <submittedName>
        <fullName evidence="3">Uncharacterized protein</fullName>
    </submittedName>
</protein>
<proteinExistence type="predicted"/>
<reference evidence="3 4" key="1">
    <citation type="journal article" date="2015" name="Nature">
        <title>rRNA introns, odd ribosomes, and small enigmatic genomes across a large radiation of phyla.</title>
        <authorList>
            <person name="Brown C.T."/>
            <person name="Hug L.A."/>
            <person name="Thomas B.C."/>
            <person name="Sharon I."/>
            <person name="Castelle C.J."/>
            <person name="Singh A."/>
            <person name="Wilkins M.J."/>
            <person name="Williams K.H."/>
            <person name="Banfield J.F."/>
        </authorList>
    </citation>
    <scope>NUCLEOTIDE SEQUENCE [LARGE SCALE GENOMIC DNA]</scope>
</reference>
<dbReference type="EMBL" id="LBVV01000001">
    <property type="protein sequence ID" value="KKQ95429.1"/>
    <property type="molecule type" value="Genomic_DNA"/>
</dbReference>
<dbReference type="AlphaFoldDB" id="A0A0G0PBB9"/>
<gene>
    <name evidence="3" type="ORF">UT18_C0001G0016</name>
</gene>
<evidence type="ECO:0000256" key="1">
    <source>
        <dbReference type="SAM" id="Coils"/>
    </source>
</evidence>
<name>A0A0G0PBB9_UNCC2</name>
<evidence type="ECO:0000313" key="3">
    <source>
        <dbReference type="EMBL" id="KKQ95429.1"/>
    </source>
</evidence>
<evidence type="ECO:0000256" key="2">
    <source>
        <dbReference type="SAM" id="Phobius"/>
    </source>
</evidence>
<accession>A0A0G0PBB9</accession>
<feature type="coiled-coil region" evidence="1">
    <location>
        <begin position="42"/>
        <end position="69"/>
    </location>
</feature>
<keyword evidence="1" id="KW-0175">Coiled coil</keyword>
<organism evidence="3 4">
    <name type="scientific">candidate division CPR2 bacterium GW2011_GWC2_39_10</name>
    <dbReference type="NCBI Taxonomy" id="1618345"/>
    <lineage>
        <taxon>Bacteria</taxon>
        <taxon>Bacteria division CPR2</taxon>
    </lineage>
</organism>
<sequence>MQIDLKVKESKEDKKIGLFSPFSAINKKNQVGTKGLYSQNDLLKLKEQISDLKNLNESIAKQLEDLEYQAQMIQLSTKTTFFFFVKAHNFLRTKSKIYYKWHLKQNASTVHLVVLVIFAILSTIGAYIKLVNWPK</sequence>